<evidence type="ECO:0000313" key="1">
    <source>
        <dbReference type="EMBL" id="KAJ7554778.1"/>
    </source>
</evidence>
<sequence>MDRKNWPWRKKSSDKNTSAPDPSDTSPSHSSKLSEEQITSMQEILEVTADTGLPQDLTDSQLAEEQIRNLNEKLLAAASEISAKDLVVKQHVKVAEEAVSGWEKAETETASIKQKLELSQQEKLALEDRASHLDGALKECMRQLRLVREEQEDAIHEALVRKTRDSDKLRLEMEAKLADMSQQLIESAAEKSAFEKALQERAKSISELGDAKSRAESEVQVLQVRVDLLEKENSGLKYELHLSNKEVEIRNEEREYARKAAEASQKQHLENVKKITKLETECQRLRVLVKKKLPGPAALTQMRIEVEALGKDSVERKKKLLGKVGGPPRSTPLDPLEEGSQTGSNDSEVLSEKLVAMEEEIKMLKEALESRTNELQEARLMCTKTASKLSKVEQQLDALSNTKVVPVSTLTANVAHLESTSRKNKTPSLASVSVESCNGIDANHADIWASALIAELENFRKDKVKETPDKPLKAANLDLMDDFIEMERLASTMSPPKPVKETLDSAQTDLHLRLTSSDDHLEHELSVLRQTLETRDGELQSAHQLALELTSKLTTAEEQLNVLRSKNSANERIMLHLQERIKSFIINQAEDEDSDYMLKEGKVVAINDEAEKQSPAEPVPNELILRSEGSSRSSQLHVQPPCASSEESGSEADASTSVSDCDTKAKLTTAVCKLIHLVEIVAQRIGFEHVVPGMKWSHPTVEKNICKLVCFGNSYLEGKVDSSEFIAEISSVLDCILGLGLSRSAEGLLTNVCPAKKLPQSDGLLESIRFQVVALASVTSEDCKVEDIEETRNVLIPVASQAGRSDSLSFSSLDNEKVLLHSDKANHDSEMMAEFTRGSRLHEDLAKLKIEKAETEQKLEIANKRIECLRIQVSDAEQLVLNIRLQLASTHELKQLAEDRLETVACSKSQLESEVKVADVEINQLQERVATLNMELEEERQQHQDAKARLRHLWQQLSEGVSSGEILAELSLEGNENPSCSSNDENQPRKEREIAEAAEKLAQCQRTILALGKQLKALASPTVADSVDSPASAKIHASIELLCSSDKEMQAVVEDTRGETQRYSTHEKHPESSSSLPEDLKLGTILSCRSEKMDKGTENFGRNGLVPCDLHLERSVPMSSSNLPRPSSPGRSPLKFKPSKNRILNATADLSKSLNAADSPPSEKLSNSGFARFFSRTKSSHG</sequence>
<keyword evidence="2" id="KW-1185">Reference proteome</keyword>
<proteinExistence type="predicted"/>
<organism evidence="1 2">
    <name type="scientific">Diphasiastrum complanatum</name>
    <name type="common">Issler's clubmoss</name>
    <name type="synonym">Lycopodium complanatum</name>
    <dbReference type="NCBI Taxonomy" id="34168"/>
    <lineage>
        <taxon>Eukaryota</taxon>
        <taxon>Viridiplantae</taxon>
        <taxon>Streptophyta</taxon>
        <taxon>Embryophyta</taxon>
        <taxon>Tracheophyta</taxon>
        <taxon>Lycopodiopsida</taxon>
        <taxon>Lycopodiales</taxon>
        <taxon>Lycopodiaceae</taxon>
        <taxon>Lycopodioideae</taxon>
        <taxon>Diphasiastrum</taxon>
    </lineage>
</organism>
<dbReference type="EMBL" id="CM055096">
    <property type="protein sequence ID" value="KAJ7554778.1"/>
    <property type="molecule type" value="Genomic_DNA"/>
</dbReference>
<dbReference type="Proteomes" id="UP001162992">
    <property type="component" value="Chromosome 5"/>
</dbReference>
<comment type="caution">
    <text evidence="1">The sequence shown here is derived from an EMBL/GenBank/DDBJ whole genome shotgun (WGS) entry which is preliminary data.</text>
</comment>
<gene>
    <name evidence="1" type="ORF">O6H91_05G008800</name>
</gene>
<reference evidence="2" key="1">
    <citation type="journal article" date="2024" name="Proc. Natl. Acad. Sci. U.S.A.">
        <title>Extraordinary preservation of gene collinearity over three hundred million years revealed in homosporous lycophytes.</title>
        <authorList>
            <person name="Li C."/>
            <person name="Wickell D."/>
            <person name="Kuo L.Y."/>
            <person name="Chen X."/>
            <person name="Nie B."/>
            <person name="Liao X."/>
            <person name="Peng D."/>
            <person name="Ji J."/>
            <person name="Jenkins J."/>
            <person name="Williams M."/>
            <person name="Shu S."/>
            <person name="Plott C."/>
            <person name="Barry K."/>
            <person name="Rajasekar S."/>
            <person name="Grimwood J."/>
            <person name="Han X."/>
            <person name="Sun S."/>
            <person name="Hou Z."/>
            <person name="He W."/>
            <person name="Dai G."/>
            <person name="Sun C."/>
            <person name="Schmutz J."/>
            <person name="Leebens-Mack J.H."/>
            <person name="Li F.W."/>
            <person name="Wang L."/>
        </authorList>
    </citation>
    <scope>NUCLEOTIDE SEQUENCE [LARGE SCALE GENOMIC DNA]</scope>
    <source>
        <strain evidence="2">cv. PW_Plant_1</strain>
    </source>
</reference>
<protein>
    <submittedName>
        <fullName evidence="1">Uncharacterized protein</fullName>
    </submittedName>
</protein>
<evidence type="ECO:0000313" key="2">
    <source>
        <dbReference type="Proteomes" id="UP001162992"/>
    </source>
</evidence>
<accession>A0ACC2DKL2</accession>
<name>A0ACC2DKL2_DIPCM</name>